<reference evidence="1 2" key="1">
    <citation type="journal article" date="2011" name="Biochem. Biophys. Res. Commun.">
        <title>Increased number of Arginine-based salt bridges contributes to the thermotolerance of thermotolerant acetic acid bacteria, Acetobacter tropicalis SKU1100.</title>
        <authorList>
            <person name="Matsutani M."/>
            <person name="Hirakawa H."/>
            <person name="Nishikura M."/>
            <person name="Soemphol W."/>
            <person name="Ali I.A.I."/>
            <person name="Yakushi T."/>
            <person name="Matsushita K."/>
        </authorList>
    </citation>
    <scope>NUCLEOTIDE SEQUENCE [LARGE SCALE GENOMIC DNA]</scope>
    <source>
        <strain evidence="1 2">NBRC 101654</strain>
    </source>
</reference>
<dbReference type="Proteomes" id="UP000004319">
    <property type="component" value="Unassembled WGS sequence"/>
</dbReference>
<organism evidence="1 2">
    <name type="scientific">Acetobacter tropicalis NBRC 101654</name>
    <dbReference type="NCBI Taxonomy" id="749388"/>
    <lineage>
        <taxon>Bacteria</taxon>
        <taxon>Pseudomonadati</taxon>
        <taxon>Pseudomonadota</taxon>
        <taxon>Alphaproteobacteria</taxon>
        <taxon>Acetobacterales</taxon>
        <taxon>Acetobacteraceae</taxon>
        <taxon>Acetobacter</taxon>
    </lineage>
</organism>
<dbReference type="AlphaFoldDB" id="F7VB27"/>
<evidence type="ECO:0000313" key="2">
    <source>
        <dbReference type="Proteomes" id="UP000004319"/>
    </source>
</evidence>
<sequence>MGPLFQKSFRRVLIGLAGRFSGQHCPVRPHLNRVEATLKGA</sequence>
<protein>
    <submittedName>
        <fullName evidence="1">Uncharacterized protein</fullName>
    </submittedName>
</protein>
<proteinExistence type="predicted"/>
<gene>
    <name evidence="1" type="ORF">ATPR_0576</name>
</gene>
<name>F7VB27_9PROT</name>
<accession>F7VB27</accession>
<evidence type="ECO:0000313" key="1">
    <source>
        <dbReference type="EMBL" id="GAA07572.1"/>
    </source>
</evidence>
<comment type="caution">
    <text evidence="1">The sequence shown here is derived from an EMBL/GenBank/DDBJ whole genome shotgun (WGS) entry which is preliminary data.</text>
</comment>
<dbReference type="EMBL" id="BABS01000010">
    <property type="protein sequence ID" value="GAA07572.1"/>
    <property type="molecule type" value="Genomic_DNA"/>
</dbReference>